<evidence type="ECO:0000256" key="1">
    <source>
        <dbReference type="ARBA" id="ARBA00008136"/>
    </source>
</evidence>
<protein>
    <recommendedName>
        <fullName evidence="8">Abasic site processing protein</fullName>
        <ecNumber evidence="8">3.4.-.-</ecNumber>
    </recommendedName>
</protein>
<evidence type="ECO:0000313" key="10">
    <source>
        <dbReference type="EMBL" id="EFG75993.1"/>
    </source>
</evidence>
<dbReference type="InterPro" id="IPR003738">
    <property type="entry name" value="SRAP"/>
</dbReference>
<dbReference type="Gene3D" id="3.90.1680.10">
    <property type="entry name" value="SOS response associated peptidase-like"/>
    <property type="match status" value="1"/>
</dbReference>
<evidence type="ECO:0000256" key="3">
    <source>
        <dbReference type="ARBA" id="ARBA00022763"/>
    </source>
</evidence>
<name>D5PD58_9MYCO</name>
<dbReference type="InterPro" id="IPR036590">
    <property type="entry name" value="SRAP-like"/>
</dbReference>
<dbReference type="GO" id="GO:0106300">
    <property type="term" value="P:protein-DNA covalent cross-linking repair"/>
    <property type="evidence" value="ECO:0007669"/>
    <property type="project" value="InterPro"/>
</dbReference>
<evidence type="ECO:0000256" key="2">
    <source>
        <dbReference type="ARBA" id="ARBA00022670"/>
    </source>
</evidence>
<keyword evidence="5" id="KW-0190">Covalent protein-DNA linkage</keyword>
<sequence>MVGVPRPCAAARAASTSARLVCDFEPGTVTVARTGWVAVGAVQVVTRPSWRVRVFCHQWEVGGSATMEGMCGRFAVTTDPALLAQKIKAIDEATGASEGAGAPNYNVAPTSTIATVVSRHADPDDEPTRRVRLMRWGLVPPWAKAGEDGAPETKGPMLINARADKVTTSPAFRASAKSKRCLIPMDGYYEWRVNDPAAGKKSRKTPFFMYREDGEPLFMAGLWSVWKPAKEGSPLLSCTIITTDAPGELAEIHDRMPLVVPEGEWDRWLDPDGPIDQALLTRPPDVRGIRMREVSTLVNNVRNNGPQLLEPAEPEPEQARLL</sequence>
<evidence type="ECO:0000256" key="6">
    <source>
        <dbReference type="ARBA" id="ARBA00023125"/>
    </source>
</evidence>
<dbReference type="Proteomes" id="UP000003653">
    <property type="component" value="Unassembled WGS sequence"/>
</dbReference>
<dbReference type="GO" id="GO:0006508">
    <property type="term" value="P:proteolysis"/>
    <property type="evidence" value="ECO:0007669"/>
    <property type="project" value="UniProtKB-KW"/>
</dbReference>
<keyword evidence="6" id="KW-0238">DNA-binding</keyword>
<dbReference type="PANTHER" id="PTHR13604">
    <property type="entry name" value="DC12-RELATED"/>
    <property type="match status" value="1"/>
</dbReference>
<evidence type="ECO:0000313" key="11">
    <source>
        <dbReference type="Proteomes" id="UP000003653"/>
    </source>
</evidence>
<organism evidence="10 11">
    <name type="scientific">Mycobacterium parascrofulaceum ATCC BAA-614</name>
    <dbReference type="NCBI Taxonomy" id="525368"/>
    <lineage>
        <taxon>Bacteria</taxon>
        <taxon>Bacillati</taxon>
        <taxon>Actinomycetota</taxon>
        <taxon>Actinomycetes</taxon>
        <taxon>Mycobacteriales</taxon>
        <taxon>Mycobacteriaceae</taxon>
        <taxon>Mycobacterium</taxon>
        <taxon>Mycobacterium simiae complex</taxon>
    </lineage>
</organism>
<keyword evidence="2 8" id="KW-0645">Protease</keyword>
<accession>D5PD58</accession>
<dbReference type="SUPFAM" id="SSF143081">
    <property type="entry name" value="BB1717-like"/>
    <property type="match status" value="1"/>
</dbReference>
<reference evidence="10 11" key="1">
    <citation type="submission" date="2010-04" db="EMBL/GenBank/DDBJ databases">
        <authorList>
            <person name="Muzny D."/>
            <person name="Qin X."/>
            <person name="Deng J."/>
            <person name="Jiang H."/>
            <person name="Liu Y."/>
            <person name="Qu J."/>
            <person name="Song X.-Z."/>
            <person name="Zhang L."/>
            <person name="Thornton R."/>
            <person name="Coyle M."/>
            <person name="Francisco L."/>
            <person name="Jackson L."/>
            <person name="Javaid M."/>
            <person name="Korchina V."/>
            <person name="Kovar C."/>
            <person name="Mata R."/>
            <person name="Mathew T."/>
            <person name="Ngo R."/>
            <person name="Nguyen L."/>
            <person name="Nguyen N."/>
            <person name="Okwuonu G."/>
            <person name="Ongeri F."/>
            <person name="Pham C."/>
            <person name="Simmons D."/>
            <person name="Wilczek-Boney K."/>
            <person name="Hale W."/>
            <person name="Jakkamsetti A."/>
            <person name="Pham P."/>
            <person name="Ruth R."/>
            <person name="San Lucas F."/>
            <person name="Warren J."/>
            <person name="Zhang J."/>
            <person name="Zhao Z."/>
            <person name="Zhou C."/>
            <person name="Zhu D."/>
            <person name="Lee S."/>
            <person name="Bess C."/>
            <person name="Blankenburg K."/>
            <person name="Forbes L."/>
            <person name="Fu Q."/>
            <person name="Gubbala S."/>
            <person name="Hirani K."/>
            <person name="Jayaseelan J.C."/>
            <person name="Lara F."/>
            <person name="Munidasa M."/>
            <person name="Palculict T."/>
            <person name="Patil S."/>
            <person name="Pu L.-L."/>
            <person name="Saada N."/>
            <person name="Tang L."/>
            <person name="Weissenberger G."/>
            <person name="Zhu Y."/>
            <person name="Hemphill L."/>
            <person name="Shang Y."/>
            <person name="Youmans B."/>
            <person name="Ayvaz T."/>
            <person name="Ross M."/>
            <person name="Santibanez J."/>
            <person name="Aqrawi P."/>
            <person name="Gross S."/>
            <person name="Joshi V."/>
            <person name="Fowler G."/>
            <person name="Nazareth L."/>
            <person name="Reid J."/>
            <person name="Worley K."/>
            <person name="Petrosino J."/>
            <person name="Highlander S."/>
            <person name="Gibbs R."/>
        </authorList>
    </citation>
    <scope>NUCLEOTIDE SEQUENCE [LARGE SCALE GENOMIC DNA]</scope>
    <source>
        <strain evidence="10 11">ATCC BAA-614</strain>
    </source>
</reference>
<dbReference type="GO" id="GO:0008233">
    <property type="term" value="F:peptidase activity"/>
    <property type="evidence" value="ECO:0007669"/>
    <property type="project" value="UniProtKB-KW"/>
</dbReference>
<keyword evidence="4 8" id="KW-0378">Hydrolase</keyword>
<keyword evidence="7" id="KW-0456">Lyase</keyword>
<keyword evidence="11" id="KW-1185">Reference proteome</keyword>
<comment type="similarity">
    <text evidence="1 8">Belongs to the SOS response-associated peptidase family.</text>
</comment>
<keyword evidence="3" id="KW-0227">DNA damage</keyword>
<dbReference type="EC" id="3.4.-.-" evidence="8"/>
<dbReference type="PANTHER" id="PTHR13604:SF0">
    <property type="entry name" value="ABASIC SITE PROCESSING PROTEIN HMCES"/>
    <property type="match status" value="1"/>
</dbReference>
<gene>
    <name evidence="10" type="ORF">HMPREF0591_4102</name>
</gene>
<feature type="region of interest" description="Disordered" evidence="9">
    <location>
        <begin position="302"/>
        <end position="322"/>
    </location>
</feature>
<evidence type="ECO:0000256" key="9">
    <source>
        <dbReference type="SAM" id="MobiDB-lite"/>
    </source>
</evidence>
<dbReference type="EMBL" id="ADNV01000288">
    <property type="protein sequence ID" value="EFG75993.1"/>
    <property type="molecule type" value="Genomic_DNA"/>
</dbReference>
<proteinExistence type="inferred from homology"/>
<dbReference type="eggNOG" id="COG2135">
    <property type="taxonomic scope" value="Bacteria"/>
</dbReference>
<evidence type="ECO:0000256" key="8">
    <source>
        <dbReference type="RuleBase" id="RU364100"/>
    </source>
</evidence>
<dbReference type="GO" id="GO:0003697">
    <property type="term" value="F:single-stranded DNA binding"/>
    <property type="evidence" value="ECO:0007669"/>
    <property type="project" value="InterPro"/>
</dbReference>
<dbReference type="HOGENOM" id="CLU_035990_6_2_11"/>
<dbReference type="AlphaFoldDB" id="D5PD58"/>
<dbReference type="Pfam" id="PF02586">
    <property type="entry name" value="SRAP"/>
    <property type="match status" value="1"/>
</dbReference>
<evidence type="ECO:0000256" key="7">
    <source>
        <dbReference type="ARBA" id="ARBA00023239"/>
    </source>
</evidence>
<comment type="caution">
    <text evidence="10">The sequence shown here is derived from an EMBL/GenBank/DDBJ whole genome shotgun (WGS) entry which is preliminary data.</text>
</comment>
<dbReference type="GO" id="GO:0016829">
    <property type="term" value="F:lyase activity"/>
    <property type="evidence" value="ECO:0007669"/>
    <property type="project" value="UniProtKB-KW"/>
</dbReference>
<evidence type="ECO:0000256" key="5">
    <source>
        <dbReference type="ARBA" id="ARBA00023124"/>
    </source>
</evidence>
<evidence type="ECO:0000256" key="4">
    <source>
        <dbReference type="ARBA" id="ARBA00022801"/>
    </source>
</evidence>